<feature type="transmembrane region" description="Helical" evidence="7">
    <location>
        <begin position="96"/>
        <end position="118"/>
    </location>
</feature>
<dbReference type="SMART" id="SM00449">
    <property type="entry name" value="SPRY"/>
    <property type="match status" value="1"/>
</dbReference>
<reference evidence="9" key="1">
    <citation type="thesis" date="2020" institute="ProQuest LLC" country="789 East Eisenhower Parkway, Ann Arbor, MI, USA">
        <title>Comparative Genomics and Chromosome Evolution.</title>
        <authorList>
            <person name="Mudd A.B."/>
        </authorList>
    </citation>
    <scope>NUCLEOTIDE SEQUENCE</scope>
    <source>
        <strain evidence="9">1538</strain>
        <tissue evidence="9">Blood</tissue>
    </source>
</reference>
<evidence type="ECO:0000313" key="10">
    <source>
        <dbReference type="Proteomes" id="UP001181693"/>
    </source>
</evidence>
<feature type="domain" description="B30.2/SPRY" evidence="8">
    <location>
        <begin position="129"/>
        <end position="326"/>
    </location>
</feature>
<keyword evidence="3" id="KW-0732">Signal</keyword>
<dbReference type="AlphaFoldDB" id="A0AAV3A049"/>
<gene>
    <name evidence="9" type="ORF">GDO54_017190</name>
</gene>
<comment type="caution">
    <text evidence="9">The sequence shown here is derived from an EMBL/GenBank/DDBJ whole genome shotgun (WGS) entry which is preliminary data.</text>
</comment>
<accession>A0AAV3A049</accession>
<dbReference type="InterPro" id="IPR053896">
    <property type="entry name" value="BTN3A2-like_Ig-C"/>
</dbReference>
<dbReference type="Gene3D" id="2.60.40.10">
    <property type="entry name" value="Immunoglobulins"/>
    <property type="match status" value="1"/>
</dbReference>
<dbReference type="Proteomes" id="UP001181693">
    <property type="component" value="Unassembled WGS sequence"/>
</dbReference>
<dbReference type="PRINTS" id="PR01407">
    <property type="entry name" value="BUTYPHLNCDUF"/>
</dbReference>
<keyword evidence="5 7" id="KW-0472">Membrane</keyword>
<dbReference type="Gene3D" id="2.60.120.920">
    <property type="match status" value="1"/>
</dbReference>
<evidence type="ECO:0000256" key="4">
    <source>
        <dbReference type="ARBA" id="ARBA00022989"/>
    </source>
</evidence>
<dbReference type="Pfam" id="PF22705">
    <property type="entry name" value="C2-set_3"/>
    <property type="match status" value="1"/>
</dbReference>
<keyword evidence="10" id="KW-1185">Reference proteome</keyword>
<dbReference type="InterPro" id="IPR043136">
    <property type="entry name" value="B30.2/SPRY_sf"/>
</dbReference>
<dbReference type="Pfam" id="PF00622">
    <property type="entry name" value="SPRY"/>
    <property type="match status" value="1"/>
</dbReference>
<evidence type="ECO:0000313" key="9">
    <source>
        <dbReference type="EMBL" id="DBA20404.1"/>
    </source>
</evidence>
<protein>
    <recommendedName>
        <fullName evidence="8">B30.2/SPRY domain-containing protein</fullName>
    </recommendedName>
</protein>
<dbReference type="SUPFAM" id="SSF49899">
    <property type="entry name" value="Concanavalin A-like lectins/glucanases"/>
    <property type="match status" value="1"/>
</dbReference>
<dbReference type="InterPro" id="IPR001870">
    <property type="entry name" value="B30.2/SPRY"/>
</dbReference>
<dbReference type="InterPro" id="IPR013783">
    <property type="entry name" value="Ig-like_fold"/>
</dbReference>
<dbReference type="InterPro" id="IPR050143">
    <property type="entry name" value="TRIM/RBCC"/>
</dbReference>
<dbReference type="InterPro" id="IPR003877">
    <property type="entry name" value="SPRY_dom"/>
</dbReference>
<organism evidence="9 10">
    <name type="scientific">Pyxicephalus adspersus</name>
    <name type="common">African bullfrog</name>
    <dbReference type="NCBI Taxonomy" id="30357"/>
    <lineage>
        <taxon>Eukaryota</taxon>
        <taxon>Metazoa</taxon>
        <taxon>Chordata</taxon>
        <taxon>Craniata</taxon>
        <taxon>Vertebrata</taxon>
        <taxon>Euteleostomi</taxon>
        <taxon>Amphibia</taxon>
        <taxon>Batrachia</taxon>
        <taxon>Anura</taxon>
        <taxon>Neobatrachia</taxon>
        <taxon>Ranoidea</taxon>
        <taxon>Pyxicephalidae</taxon>
        <taxon>Pyxicephalinae</taxon>
        <taxon>Pyxicephalus</taxon>
    </lineage>
</organism>
<evidence type="ECO:0000256" key="1">
    <source>
        <dbReference type="ARBA" id="ARBA00004479"/>
    </source>
</evidence>
<dbReference type="PANTHER" id="PTHR24103">
    <property type="entry name" value="E3 UBIQUITIN-PROTEIN LIGASE TRIM"/>
    <property type="match status" value="1"/>
</dbReference>
<evidence type="ECO:0000256" key="3">
    <source>
        <dbReference type="ARBA" id="ARBA00022729"/>
    </source>
</evidence>
<dbReference type="GO" id="GO:0016020">
    <property type="term" value="C:membrane"/>
    <property type="evidence" value="ECO:0007669"/>
    <property type="project" value="UniProtKB-SubCell"/>
</dbReference>
<sequence>MSIALKDGAVMVSFLTSDWFPKPEIHWKLHGVFVTADTSETISNQTNGLFTLESSILLKGPGQGYVYGAAQHPVTGRSTGFYVTISDEMFPRLSSWAYAFLFAFFLILGGAAFVFFAMKRQIAEKEVLTFRFCCLILDWRKAVMNPAYIRFSPETAYPELSVTGDLLTLMNQPPPATPAQSDARFETERCCLGFPPFTDGCHYWEVEVGDGLEWAVGVASPHLQRKGDAYMFRPQALIWCIARFTDAFTALDTKESPLPVVGGTLEKVGVYLNLSGPRELHLYDSRSWDRLYSFTDVGQERERVLPFFWLGKNGGNLKLKSQNGGRNDNEIN</sequence>
<dbReference type="PROSITE" id="PS50188">
    <property type="entry name" value="B302_SPRY"/>
    <property type="match status" value="1"/>
</dbReference>
<evidence type="ECO:0000259" key="8">
    <source>
        <dbReference type="PROSITE" id="PS50188"/>
    </source>
</evidence>
<evidence type="ECO:0000256" key="5">
    <source>
        <dbReference type="ARBA" id="ARBA00023136"/>
    </source>
</evidence>
<keyword evidence="2 7" id="KW-0812">Transmembrane</keyword>
<comment type="subcellular location">
    <subcellularLocation>
        <location evidence="1">Membrane</location>
        <topology evidence="1">Single-pass type I membrane protein</topology>
    </subcellularLocation>
</comment>
<keyword evidence="6" id="KW-0393">Immunoglobulin domain</keyword>
<evidence type="ECO:0000256" key="7">
    <source>
        <dbReference type="SAM" id="Phobius"/>
    </source>
</evidence>
<dbReference type="EMBL" id="DYDO01000007">
    <property type="protein sequence ID" value="DBA20404.1"/>
    <property type="molecule type" value="Genomic_DNA"/>
</dbReference>
<dbReference type="InterPro" id="IPR013320">
    <property type="entry name" value="ConA-like_dom_sf"/>
</dbReference>
<keyword evidence="4 7" id="KW-1133">Transmembrane helix</keyword>
<dbReference type="InterPro" id="IPR003879">
    <property type="entry name" value="Butyrophylin_SPRY"/>
</dbReference>
<evidence type="ECO:0000256" key="6">
    <source>
        <dbReference type="ARBA" id="ARBA00023319"/>
    </source>
</evidence>
<evidence type="ECO:0000256" key="2">
    <source>
        <dbReference type="ARBA" id="ARBA00022692"/>
    </source>
</evidence>
<name>A0AAV3A049_PYXAD</name>
<proteinExistence type="predicted"/>